<proteinExistence type="predicted"/>
<protein>
    <submittedName>
        <fullName evidence="2">MtN19-like protein, putative isoform 2</fullName>
    </submittedName>
</protein>
<keyword evidence="1" id="KW-0472">Membrane</keyword>
<evidence type="ECO:0000256" key="1">
    <source>
        <dbReference type="SAM" id="Phobius"/>
    </source>
</evidence>
<keyword evidence="1" id="KW-1133">Transmembrane helix</keyword>
<dbReference type="EMBL" id="VEPZ02000773">
    <property type="protein sequence ID" value="KAE8720206.1"/>
    <property type="molecule type" value="Genomic_DNA"/>
</dbReference>
<sequence length="591" mass="66190">MNRLRAATEFLPKYRHLISLLQVEYDIEPCHAIELADNGCIDNRRISLDMPFGGYLIYGVAHQHSGGSDSALYRETRDSITPLTILWAAVAMFGAVTVITVTARYRFKRDEEDGYEAVGRKMESYNQGWLLLVAILVTLSLPYSQAFRGNEKKIKTAVFQSPKFVLGPGEVENKFYYNIDFPSGHIGLKNFNAEVIDEAGNPVPLLETYLHHWVAVRYHVRKGINISAFSDHAKLNKSNYISGRNSGVCQGTLLPQYFGLGSESRHTTMRIPDPYGIPVGNPAEIPSGFEEQWMLNVHAINTRGVEDTLGCVECRCEMYNITVDEDGKPLRPDYRGGVSCCYNGTRCKVKQGFQDARRAFYLRYTVKWVDMNSFVLPIKVYILDITDTWKRAGNSTEINADHHCKMEYEIEPCDATRLANDGCIDNRRIRLEPFSGYIIYAVAHQHPGALGSALYREDGQLLCSSIPRYGKGEGPGDEAGSVVEMTSCHLPPGTVEISKGETLIFESNYSRISRHSGVMGLFYVLVVDKLPKPMHNRHSVVGTQDTTTLLAILWAVVPMIGLVAAIAVAINYRYKSEKGDGYEAIRYECAK</sequence>
<name>A0A6A3BTQ8_HIBSY</name>
<feature type="transmembrane region" description="Helical" evidence="1">
    <location>
        <begin position="85"/>
        <end position="107"/>
    </location>
</feature>
<comment type="caution">
    <text evidence="2">The sequence shown here is derived from an EMBL/GenBank/DDBJ whole genome shotgun (WGS) entry which is preliminary data.</text>
</comment>
<gene>
    <name evidence="2" type="ORF">F3Y22_tig00109906pilonHSYRG00057</name>
</gene>
<feature type="transmembrane region" description="Helical" evidence="1">
    <location>
        <begin position="128"/>
        <end position="146"/>
    </location>
</feature>
<dbReference type="AlphaFoldDB" id="A0A6A3BTQ8"/>
<organism evidence="2">
    <name type="scientific">Hibiscus syriacus</name>
    <name type="common">Rose of Sharon</name>
    <dbReference type="NCBI Taxonomy" id="106335"/>
    <lineage>
        <taxon>Eukaryota</taxon>
        <taxon>Viridiplantae</taxon>
        <taxon>Streptophyta</taxon>
        <taxon>Embryophyta</taxon>
        <taxon>Tracheophyta</taxon>
        <taxon>Spermatophyta</taxon>
        <taxon>Magnoliopsida</taxon>
        <taxon>eudicotyledons</taxon>
        <taxon>Gunneridae</taxon>
        <taxon>Pentapetalae</taxon>
        <taxon>rosids</taxon>
        <taxon>malvids</taxon>
        <taxon>Malvales</taxon>
        <taxon>Malvaceae</taxon>
        <taxon>Malvoideae</taxon>
        <taxon>Hibiscus</taxon>
    </lineage>
</organism>
<evidence type="ECO:0000313" key="2">
    <source>
        <dbReference type="EMBL" id="KAE8720206.1"/>
    </source>
</evidence>
<feature type="transmembrane region" description="Helical" evidence="1">
    <location>
        <begin position="549"/>
        <end position="570"/>
    </location>
</feature>
<reference evidence="2" key="1">
    <citation type="submission" date="2019-09" db="EMBL/GenBank/DDBJ databases">
        <title>Draft genome information of white flower Hibiscus syriacus.</title>
        <authorList>
            <person name="Kim Y.-M."/>
        </authorList>
    </citation>
    <scope>NUCLEOTIDE SEQUENCE [LARGE SCALE GENOMIC DNA]</scope>
    <source>
        <strain evidence="2">YM2019G1</strain>
        <tissue evidence="2">Leaf</tissue>
    </source>
</reference>
<keyword evidence="1" id="KW-0812">Transmembrane</keyword>
<dbReference type="PANTHER" id="PTHR33390">
    <property type="entry name" value="STRESS UP-REGULATED NOD 19 PROTEIN"/>
    <property type="match status" value="1"/>
</dbReference>
<accession>A0A6A3BTQ8</accession>
<dbReference type="PANTHER" id="PTHR33390:SF1">
    <property type="entry name" value="STRESS UP-REGULATED NOD 19 PROTEIN"/>
    <property type="match status" value="1"/>
</dbReference>
<dbReference type="InterPro" id="IPR011692">
    <property type="entry name" value="Stress_up-reg_Nod19"/>
</dbReference>
<dbReference type="Pfam" id="PF07712">
    <property type="entry name" value="SURNod19"/>
    <property type="match status" value="2"/>
</dbReference>